<evidence type="ECO:0000313" key="2">
    <source>
        <dbReference type="EMBL" id="SER30557.1"/>
    </source>
</evidence>
<evidence type="ECO:0000313" key="3">
    <source>
        <dbReference type="Proteomes" id="UP000199021"/>
    </source>
</evidence>
<organism evidence="2 3">
    <name type="scientific">Neolewinella agarilytica</name>
    <dbReference type="NCBI Taxonomy" id="478744"/>
    <lineage>
        <taxon>Bacteria</taxon>
        <taxon>Pseudomonadati</taxon>
        <taxon>Bacteroidota</taxon>
        <taxon>Saprospiria</taxon>
        <taxon>Saprospirales</taxon>
        <taxon>Lewinellaceae</taxon>
        <taxon>Neolewinella</taxon>
    </lineage>
</organism>
<sequence length="162" mass="17915">MKAYITTLLCFMLATSLIWSQNTRGAASTETTDFSTVIANTNAKKGVHPNKATLAFDKIGTISEVNFVEKGGYEHIVFNFVSDGGMRRSFDLHLEFPTDFPTEIAKARVIHLGHQLIVFDTESEFSFNFFVPTKKNTVNHAKEVPTVLGIGLGISTPKRDSN</sequence>
<dbReference type="AlphaFoldDB" id="A0A1H9N446"/>
<protein>
    <submittedName>
        <fullName evidence="2">Uncharacterized protein</fullName>
    </submittedName>
</protein>
<dbReference type="Proteomes" id="UP000199021">
    <property type="component" value="Unassembled WGS sequence"/>
</dbReference>
<feature type="signal peptide" evidence="1">
    <location>
        <begin position="1"/>
        <end position="20"/>
    </location>
</feature>
<dbReference type="RefSeq" id="WP_090172751.1">
    <property type="nucleotide sequence ID" value="NZ_FOFB01000033.1"/>
</dbReference>
<dbReference type="InParanoid" id="A0A1H9N446"/>
<keyword evidence="3" id="KW-1185">Reference proteome</keyword>
<dbReference type="OrthoDB" id="1493748at2"/>
<dbReference type="STRING" id="478744.SAMN05444359_13345"/>
<feature type="chain" id="PRO_5011795216" evidence="1">
    <location>
        <begin position="21"/>
        <end position="162"/>
    </location>
</feature>
<accession>A0A1H9N446</accession>
<keyword evidence="1" id="KW-0732">Signal</keyword>
<gene>
    <name evidence="2" type="ORF">SAMN05444359_13345</name>
</gene>
<name>A0A1H9N446_9BACT</name>
<dbReference type="EMBL" id="FOFB01000033">
    <property type="protein sequence ID" value="SER30557.1"/>
    <property type="molecule type" value="Genomic_DNA"/>
</dbReference>
<reference evidence="3" key="1">
    <citation type="submission" date="2016-10" db="EMBL/GenBank/DDBJ databases">
        <authorList>
            <person name="Varghese N."/>
            <person name="Submissions S."/>
        </authorList>
    </citation>
    <scope>NUCLEOTIDE SEQUENCE [LARGE SCALE GENOMIC DNA]</scope>
    <source>
        <strain evidence="3">DSM 24740</strain>
    </source>
</reference>
<proteinExistence type="predicted"/>
<evidence type="ECO:0000256" key="1">
    <source>
        <dbReference type="SAM" id="SignalP"/>
    </source>
</evidence>